<dbReference type="Gene3D" id="3.30.40.10">
    <property type="entry name" value="Zinc/RING finger domain, C3HC4 (zinc finger)"/>
    <property type="match status" value="1"/>
</dbReference>
<proteinExistence type="predicted"/>
<dbReference type="EMBL" id="CAJNOK010000323">
    <property type="protein sequence ID" value="CAF0745152.1"/>
    <property type="molecule type" value="Genomic_DNA"/>
</dbReference>
<name>A0A8S2CVE3_9BILA</name>
<reference evidence="3" key="1">
    <citation type="submission" date="2021-02" db="EMBL/GenBank/DDBJ databases">
        <authorList>
            <person name="Nowell W R."/>
        </authorList>
    </citation>
    <scope>NUCLEOTIDE SEQUENCE</scope>
</reference>
<dbReference type="InterPro" id="IPR003613">
    <property type="entry name" value="Ubox_domain"/>
</dbReference>
<protein>
    <recommendedName>
        <fullName evidence="2">U-box domain-containing protein</fullName>
    </recommendedName>
</protein>
<organism evidence="3 5">
    <name type="scientific">Didymodactylos carnosus</name>
    <dbReference type="NCBI Taxonomy" id="1234261"/>
    <lineage>
        <taxon>Eukaryota</taxon>
        <taxon>Metazoa</taxon>
        <taxon>Spiralia</taxon>
        <taxon>Gnathifera</taxon>
        <taxon>Rotifera</taxon>
        <taxon>Eurotatoria</taxon>
        <taxon>Bdelloidea</taxon>
        <taxon>Philodinida</taxon>
        <taxon>Philodinidae</taxon>
        <taxon>Didymodactylos</taxon>
    </lineage>
</organism>
<accession>A0A8S2CVE3</accession>
<dbReference type="PROSITE" id="PS51698">
    <property type="entry name" value="U_BOX"/>
    <property type="match status" value="1"/>
</dbReference>
<dbReference type="Proteomes" id="UP000677228">
    <property type="component" value="Unassembled WGS sequence"/>
</dbReference>
<dbReference type="GO" id="GO:0004842">
    <property type="term" value="F:ubiquitin-protein transferase activity"/>
    <property type="evidence" value="ECO:0007669"/>
    <property type="project" value="InterPro"/>
</dbReference>
<feature type="domain" description="U-box" evidence="2">
    <location>
        <begin position="366"/>
        <end position="439"/>
    </location>
</feature>
<evidence type="ECO:0000256" key="1">
    <source>
        <dbReference type="SAM" id="MobiDB-lite"/>
    </source>
</evidence>
<dbReference type="AlphaFoldDB" id="A0A8S2CVE3"/>
<dbReference type="InterPro" id="IPR013083">
    <property type="entry name" value="Znf_RING/FYVE/PHD"/>
</dbReference>
<dbReference type="SUPFAM" id="SSF57850">
    <property type="entry name" value="RING/U-box"/>
    <property type="match status" value="1"/>
</dbReference>
<feature type="region of interest" description="Disordered" evidence="1">
    <location>
        <begin position="321"/>
        <end position="344"/>
    </location>
</feature>
<dbReference type="Proteomes" id="UP000682733">
    <property type="component" value="Unassembled WGS sequence"/>
</dbReference>
<dbReference type="GO" id="GO:0016567">
    <property type="term" value="P:protein ubiquitination"/>
    <property type="evidence" value="ECO:0007669"/>
    <property type="project" value="InterPro"/>
</dbReference>
<comment type="caution">
    <text evidence="3">The sequence shown here is derived from an EMBL/GenBank/DDBJ whole genome shotgun (WGS) entry which is preliminary data.</text>
</comment>
<dbReference type="InterPro" id="IPR052085">
    <property type="entry name" value="WD-SAM-U-box"/>
</dbReference>
<dbReference type="PANTHER" id="PTHR46573">
    <property type="entry name" value="WD REPEAT, SAM AND U-BOX DOMAIN-CONTAINING PROTEIN 1"/>
    <property type="match status" value="1"/>
</dbReference>
<evidence type="ECO:0000259" key="2">
    <source>
        <dbReference type="PROSITE" id="PS51698"/>
    </source>
</evidence>
<dbReference type="Pfam" id="PF04564">
    <property type="entry name" value="U-box"/>
    <property type="match status" value="1"/>
</dbReference>
<gene>
    <name evidence="3" type="ORF">OVA965_LOCUS1677</name>
    <name evidence="4" type="ORF">TMI583_LOCUS1677</name>
</gene>
<evidence type="ECO:0000313" key="3">
    <source>
        <dbReference type="EMBL" id="CAF0745152.1"/>
    </source>
</evidence>
<sequence>MIDGSGCSAYFEAVGCYGSPGNRALLIEDPAINIMSQLQPPILQSELNFAAIYDNAKNYKNFEEVYAAVLAHPDLLTKIPDGRNWAIIHQVCFTGDTNQFNQLLALQINNPKFRLLSKTNDNKSVLDIAREASKDKPTTLFQRIERLKNLDELLRNAECGNWSFCKQLLQSQPDLANEKPPYHHFYFLHHLACMGERLVFDELSRLCHFDFTISVDNETASNLAAAGGFRDFVKAIDRLSQILPTTPRRDELSTGRNASSRDQKGSIDTERNPTPPSRRGDQVNSTQASLPYFHFDQITLERDQYNNHIIKSDILAFTSTSERSLDSTTSRDRASGARDNSRSTISDNNAYYKNICKNIQCISSENLLRLIICPITGQLLQNPVTATDGFVYERENISKWLLTNNRSPTTNMEIKDKDLKPNTVIEQIIAAIKWQSQVKHEDFQSTSSVIRSPNRK</sequence>
<evidence type="ECO:0000313" key="5">
    <source>
        <dbReference type="Proteomes" id="UP000677228"/>
    </source>
</evidence>
<dbReference type="EMBL" id="CAJOBA010000323">
    <property type="protein sequence ID" value="CAF3523090.1"/>
    <property type="molecule type" value="Genomic_DNA"/>
</dbReference>
<feature type="region of interest" description="Disordered" evidence="1">
    <location>
        <begin position="244"/>
        <end position="285"/>
    </location>
</feature>
<evidence type="ECO:0000313" key="4">
    <source>
        <dbReference type="EMBL" id="CAF3523090.1"/>
    </source>
</evidence>
<dbReference type="PANTHER" id="PTHR46573:SF1">
    <property type="entry name" value="WD REPEAT, SAM AND U-BOX DOMAIN-CONTAINING PROTEIN 1"/>
    <property type="match status" value="1"/>
</dbReference>
<feature type="compositionally biased region" description="Basic and acidic residues" evidence="1">
    <location>
        <begin position="323"/>
        <end position="341"/>
    </location>
</feature>
<feature type="compositionally biased region" description="Basic and acidic residues" evidence="1">
    <location>
        <begin position="247"/>
        <end position="271"/>
    </location>
</feature>
<dbReference type="SMART" id="SM00504">
    <property type="entry name" value="Ubox"/>
    <property type="match status" value="1"/>
</dbReference>
<dbReference type="CDD" id="cd16655">
    <property type="entry name" value="RING-Ubox_WDSUB1-like"/>
    <property type="match status" value="1"/>
</dbReference>